<proteinExistence type="predicted"/>
<dbReference type="SUPFAM" id="SSF55154">
    <property type="entry name" value="CYTH-like phosphatases"/>
    <property type="match status" value="1"/>
</dbReference>
<dbReference type="RefSeq" id="WP_211471114.1">
    <property type="nucleotide sequence ID" value="NZ_JAGSXH010000132.1"/>
</dbReference>
<dbReference type="EMBL" id="JAGSXH010000132">
    <property type="protein sequence ID" value="MBS2966238.1"/>
    <property type="molecule type" value="Genomic_DNA"/>
</dbReference>
<dbReference type="Gene3D" id="2.40.320.10">
    <property type="entry name" value="Hypothetical Protein Pfu-838710-001"/>
    <property type="match status" value="1"/>
</dbReference>
<dbReference type="PANTHER" id="PTHR21028">
    <property type="entry name" value="SI:CH211-156B7.4"/>
    <property type="match status" value="1"/>
</dbReference>
<dbReference type="InterPro" id="IPR033469">
    <property type="entry name" value="CYTH-like_dom_sf"/>
</dbReference>
<dbReference type="NCBIfam" id="TIGR00318">
    <property type="entry name" value="cyaB"/>
    <property type="match status" value="1"/>
</dbReference>
<name>A0A8J7WPN8_9ACTN</name>
<dbReference type="CDD" id="cd07890">
    <property type="entry name" value="CYTH-like_AC_IV-like"/>
    <property type="match status" value="1"/>
</dbReference>
<accession>A0A8J7WPN8</accession>
<dbReference type="AlphaFoldDB" id="A0A8J7WPN8"/>
<dbReference type="SMART" id="SM01118">
    <property type="entry name" value="CYTH"/>
    <property type="match status" value="1"/>
</dbReference>
<gene>
    <name evidence="2" type="primary">cyaB</name>
    <name evidence="2" type="ORF">KGA66_24550</name>
</gene>
<reference evidence="2" key="1">
    <citation type="submission" date="2021-04" db="EMBL/GenBank/DDBJ databases">
        <title>Genome based classification of Actinospica acidithermotolerans sp. nov., an actinobacterium isolated from an Indonesian hot spring.</title>
        <authorList>
            <person name="Kusuma A.B."/>
            <person name="Putra K.E."/>
            <person name="Nafisah S."/>
            <person name="Loh J."/>
            <person name="Nouioui I."/>
            <person name="Goodfellow M."/>
        </authorList>
    </citation>
    <scope>NUCLEOTIDE SEQUENCE</scope>
    <source>
        <strain evidence="2">DSM 45618</strain>
    </source>
</reference>
<evidence type="ECO:0000259" key="1">
    <source>
        <dbReference type="PROSITE" id="PS51707"/>
    </source>
</evidence>
<evidence type="ECO:0000313" key="3">
    <source>
        <dbReference type="Proteomes" id="UP000677913"/>
    </source>
</evidence>
<keyword evidence="3" id="KW-1185">Reference proteome</keyword>
<evidence type="ECO:0000313" key="2">
    <source>
        <dbReference type="EMBL" id="MBS2966238.1"/>
    </source>
</evidence>
<comment type="caution">
    <text evidence="2">The sequence shown here is derived from an EMBL/GenBank/DDBJ whole genome shotgun (WGS) entry which is preliminary data.</text>
</comment>
<dbReference type="InterPro" id="IPR008173">
    <property type="entry name" value="Adenylyl_cyclase_CyaB"/>
</dbReference>
<dbReference type="PROSITE" id="PS51707">
    <property type="entry name" value="CYTH"/>
    <property type="match status" value="1"/>
</dbReference>
<dbReference type="PANTHER" id="PTHR21028:SF2">
    <property type="entry name" value="CYTH DOMAIN-CONTAINING PROTEIN"/>
    <property type="match status" value="1"/>
</dbReference>
<sequence length="197" mass="21466">MPIEAELKARVRDEAALLSALDQLAPAAPATYRDHYFDSPDGAFAASGQELRLRTVQSPEETRHLLTYKAPAVDRESGSKPEHETQVADPRAAEAILRGLGYRTQIAFTKHCRNYRLRSEGRDMLATVVTVPEIDGTFIELETIVPSEADLTPALKTVRAVLRDLGIAEQDLTDELYTAAVAAATASHDPGDRPATT</sequence>
<dbReference type="Proteomes" id="UP000677913">
    <property type="component" value="Unassembled WGS sequence"/>
</dbReference>
<protein>
    <submittedName>
        <fullName evidence="2">Class IV adenylate cyclase</fullName>
    </submittedName>
</protein>
<dbReference type="Pfam" id="PF01928">
    <property type="entry name" value="CYTH"/>
    <property type="match status" value="1"/>
</dbReference>
<organism evidence="2 3">
    <name type="scientific">Actinocrinis puniceicyclus</name>
    <dbReference type="NCBI Taxonomy" id="977794"/>
    <lineage>
        <taxon>Bacteria</taxon>
        <taxon>Bacillati</taxon>
        <taxon>Actinomycetota</taxon>
        <taxon>Actinomycetes</taxon>
        <taxon>Catenulisporales</taxon>
        <taxon>Actinospicaceae</taxon>
        <taxon>Actinocrinis</taxon>
    </lineage>
</organism>
<feature type="domain" description="CYTH" evidence="1">
    <location>
        <begin position="2"/>
        <end position="183"/>
    </location>
</feature>
<dbReference type="InterPro" id="IPR023577">
    <property type="entry name" value="CYTH_domain"/>
</dbReference>